<protein>
    <submittedName>
        <fullName evidence="1">Uncharacterized protein</fullName>
    </submittedName>
</protein>
<accession>A0A284R8K8</accession>
<gene>
    <name evidence="1" type="ORF">ARMOST_08432</name>
</gene>
<organism evidence="1 2">
    <name type="scientific">Armillaria ostoyae</name>
    <name type="common">Armillaria root rot fungus</name>
    <dbReference type="NCBI Taxonomy" id="47428"/>
    <lineage>
        <taxon>Eukaryota</taxon>
        <taxon>Fungi</taxon>
        <taxon>Dikarya</taxon>
        <taxon>Basidiomycota</taxon>
        <taxon>Agaricomycotina</taxon>
        <taxon>Agaricomycetes</taxon>
        <taxon>Agaricomycetidae</taxon>
        <taxon>Agaricales</taxon>
        <taxon>Marasmiineae</taxon>
        <taxon>Physalacriaceae</taxon>
        <taxon>Armillaria</taxon>
    </lineage>
</organism>
<dbReference type="EMBL" id="FUEG01000005">
    <property type="protein sequence ID" value="SJL05060.1"/>
    <property type="molecule type" value="Genomic_DNA"/>
</dbReference>
<dbReference type="AlphaFoldDB" id="A0A284R8K8"/>
<name>A0A284R8K8_ARMOS</name>
<keyword evidence="2" id="KW-1185">Reference proteome</keyword>
<dbReference type="Proteomes" id="UP000219338">
    <property type="component" value="Unassembled WGS sequence"/>
</dbReference>
<evidence type="ECO:0000313" key="1">
    <source>
        <dbReference type="EMBL" id="SJL05060.1"/>
    </source>
</evidence>
<evidence type="ECO:0000313" key="2">
    <source>
        <dbReference type="Proteomes" id="UP000219338"/>
    </source>
</evidence>
<proteinExistence type="predicted"/>
<sequence>MAPIRTTTTCLSRRLSSQIPVRYDEEGWEATDLFMYPATPAVSSAVCLL</sequence>
<reference evidence="2" key="1">
    <citation type="journal article" date="2017" name="Nat. Ecol. Evol.">
        <title>Genome expansion and lineage-specific genetic innovations in the forest pathogenic fungi Armillaria.</title>
        <authorList>
            <person name="Sipos G."/>
            <person name="Prasanna A.N."/>
            <person name="Walter M.C."/>
            <person name="O'Connor E."/>
            <person name="Balint B."/>
            <person name="Krizsan K."/>
            <person name="Kiss B."/>
            <person name="Hess J."/>
            <person name="Varga T."/>
            <person name="Slot J."/>
            <person name="Riley R."/>
            <person name="Boka B."/>
            <person name="Rigling D."/>
            <person name="Barry K."/>
            <person name="Lee J."/>
            <person name="Mihaltcheva S."/>
            <person name="LaButti K."/>
            <person name="Lipzen A."/>
            <person name="Waldron R."/>
            <person name="Moloney N.M."/>
            <person name="Sperisen C."/>
            <person name="Kredics L."/>
            <person name="Vagvoelgyi C."/>
            <person name="Patrignani A."/>
            <person name="Fitzpatrick D."/>
            <person name="Nagy I."/>
            <person name="Doyle S."/>
            <person name="Anderson J.B."/>
            <person name="Grigoriev I.V."/>
            <person name="Gueldener U."/>
            <person name="Muensterkoetter M."/>
            <person name="Nagy L.G."/>
        </authorList>
    </citation>
    <scope>NUCLEOTIDE SEQUENCE [LARGE SCALE GENOMIC DNA]</scope>
    <source>
        <strain evidence="2">C18/9</strain>
    </source>
</reference>